<name>A0A2W5F3H6_9SPHI</name>
<dbReference type="Pfam" id="PF08282">
    <property type="entry name" value="Hydrolase_3"/>
    <property type="match status" value="1"/>
</dbReference>
<keyword evidence="6 7" id="KW-0460">Magnesium</keyword>
<dbReference type="SFLD" id="SFLDG01136">
    <property type="entry name" value="C1.6:_Phosphoserine_Phosphatas"/>
    <property type="match status" value="1"/>
</dbReference>
<dbReference type="NCBIfam" id="TIGR01670">
    <property type="entry name" value="KdsC-phosphatas"/>
    <property type="match status" value="1"/>
</dbReference>
<dbReference type="SUPFAM" id="SSF56784">
    <property type="entry name" value="HAD-like"/>
    <property type="match status" value="1"/>
</dbReference>
<reference evidence="8 9" key="1">
    <citation type="submission" date="2017-11" db="EMBL/GenBank/DDBJ databases">
        <title>Infants hospitalized years apart are colonized by the same room-sourced microbial strains.</title>
        <authorList>
            <person name="Brooks B."/>
            <person name="Olm M.R."/>
            <person name="Firek B.A."/>
            <person name="Baker R."/>
            <person name="Thomas B.C."/>
            <person name="Morowitz M.J."/>
            <person name="Banfield J.F."/>
        </authorList>
    </citation>
    <scope>NUCLEOTIDE SEQUENCE [LARGE SCALE GENOMIC DNA]</scope>
    <source>
        <strain evidence="8">S2_009_000_R2_76</strain>
    </source>
</reference>
<feature type="binding site" evidence="7">
    <location>
        <position position="18"/>
    </location>
    <ligand>
        <name>Mg(2+)</name>
        <dbReference type="ChEBI" id="CHEBI:18420"/>
    </ligand>
</feature>
<dbReference type="AlphaFoldDB" id="A0A2W5F3H6"/>
<keyword evidence="5" id="KW-0378">Hydrolase</keyword>
<dbReference type="InterPro" id="IPR050793">
    <property type="entry name" value="CMP-NeuNAc_synthase"/>
</dbReference>
<dbReference type="Proteomes" id="UP000249645">
    <property type="component" value="Unassembled WGS sequence"/>
</dbReference>
<evidence type="ECO:0000256" key="5">
    <source>
        <dbReference type="ARBA" id="ARBA00022801"/>
    </source>
</evidence>
<feature type="binding site" evidence="7">
    <location>
        <position position="111"/>
    </location>
    <ligand>
        <name>Mg(2+)</name>
        <dbReference type="ChEBI" id="CHEBI:18420"/>
    </ligand>
</feature>
<keyword evidence="4 7" id="KW-0479">Metal-binding</keyword>
<dbReference type="PANTHER" id="PTHR21485:SF3">
    <property type="entry name" value="N-ACYLNEURAMINATE CYTIDYLYLTRANSFERASE"/>
    <property type="match status" value="1"/>
</dbReference>
<comment type="similarity">
    <text evidence="2">Belongs to the KdsC family.</text>
</comment>
<dbReference type="PANTHER" id="PTHR21485">
    <property type="entry name" value="HAD SUPERFAMILY MEMBERS CMAS AND KDSC"/>
    <property type="match status" value="1"/>
</dbReference>
<sequence>MNKASLSTLEKIKVFVFDIDGVLTDGGVALLPDGTQMRTMNVKDGFGIQYAVKKGYQIVVISKGNSPESETRLRLLGVQHVYINAKNKIELLDNILKELNCTLEECVYTGDDIPDLDCINAVGFSCCPIDAVEEVVEQVDYVIPVEGGRGVARHIIKKVLATQNNWNF</sequence>
<organism evidence="8 9">
    <name type="scientific">Pseudopedobacter saltans</name>
    <dbReference type="NCBI Taxonomy" id="151895"/>
    <lineage>
        <taxon>Bacteria</taxon>
        <taxon>Pseudomonadati</taxon>
        <taxon>Bacteroidota</taxon>
        <taxon>Sphingobacteriia</taxon>
        <taxon>Sphingobacteriales</taxon>
        <taxon>Sphingobacteriaceae</taxon>
        <taxon>Pseudopedobacter</taxon>
    </lineage>
</organism>
<feature type="binding site" evidence="7">
    <location>
        <position position="20"/>
    </location>
    <ligand>
        <name>substrate</name>
    </ligand>
</feature>
<evidence type="ECO:0000256" key="7">
    <source>
        <dbReference type="PIRSR" id="PIRSR006118-2"/>
    </source>
</evidence>
<dbReference type="GO" id="GO:0016788">
    <property type="term" value="F:hydrolase activity, acting on ester bonds"/>
    <property type="evidence" value="ECO:0007669"/>
    <property type="project" value="InterPro"/>
</dbReference>
<gene>
    <name evidence="8" type="ORF">DI598_08095</name>
</gene>
<dbReference type="InterPro" id="IPR036412">
    <property type="entry name" value="HAD-like_sf"/>
</dbReference>
<comment type="subunit">
    <text evidence="3">Homotetramer.</text>
</comment>
<evidence type="ECO:0000256" key="3">
    <source>
        <dbReference type="ARBA" id="ARBA00011881"/>
    </source>
</evidence>
<evidence type="ECO:0000256" key="2">
    <source>
        <dbReference type="ARBA" id="ARBA00005893"/>
    </source>
</evidence>
<evidence type="ECO:0000256" key="1">
    <source>
        <dbReference type="ARBA" id="ARBA00001946"/>
    </source>
</evidence>
<evidence type="ECO:0000313" key="8">
    <source>
        <dbReference type="EMBL" id="PZP49333.1"/>
    </source>
</evidence>
<dbReference type="GO" id="GO:0008781">
    <property type="term" value="F:N-acylneuraminate cytidylyltransferase activity"/>
    <property type="evidence" value="ECO:0007669"/>
    <property type="project" value="TreeGrafter"/>
</dbReference>
<protein>
    <submittedName>
        <fullName evidence="8">3-deoxy-D-manno-octulosonate 8-phosphate phosphatase</fullName>
    </submittedName>
</protein>
<comment type="caution">
    <text evidence="8">The sequence shown here is derived from an EMBL/GenBank/DDBJ whole genome shotgun (WGS) entry which is preliminary data.</text>
</comment>
<dbReference type="InterPro" id="IPR023214">
    <property type="entry name" value="HAD_sf"/>
</dbReference>
<proteinExistence type="inferred from homology"/>
<dbReference type="Gene3D" id="3.40.50.1000">
    <property type="entry name" value="HAD superfamily/HAD-like"/>
    <property type="match status" value="1"/>
</dbReference>
<comment type="cofactor">
    <cofactor evidence="1 7">
        <name>Mg(2+)</name>
        <dbReference type="ChEBI" id="CHEBI:18420"/>
    </cofactor>
</comment>
<dbReference type="SFLD" id="SFLDS00003">
    <property type="entry name" value="Haloacid_Dehalogenase"/>
    <property type="match status" value="1"/>
</dbReference>
<evidence type="ECO:0000256" key="6">
    <source>
        <dbReference type="ARBA" id="ARBA00022842"/>
    </source>
</evidence>
<dbReference type="PIRSF" id="PIRSF006118">
    <property type="entry name" value="KDO8-P_Ptase"/>
    <property type="match status" value="1"/>
</dbReference>
<dbReference type="SFLD" id="SFLDG01138">
    <property type="entry name" value="C1.6.2:_Deoxy-d-mannose-octulo"/>
    <property type="match status" value="1"/>
</dbReference>
<dbReference type="GO" id="GO:0046872">
    <property type="term" value="F:metal ion binding"/>
    <property type="evidence" value="ECO:0007669"/>
    <property type="project" value="UniProtKB-KW"/>
</dbReference>
<dbReference type="InterPro" id="IPR010023">
    <property type="entry name" value="KdsC_fam"/>
</dbReference>
<evidence type="ECO:0000256" key="4">
    <source>
        <dbReference type="ARBA" id="ARBA00022723"/>
    </source>
</evidence>
<evidence type="ECO:0000313" key="9">
    <source>
        <dbReference type="Proteomes" id="UP000249645"/>
    </source>
</evidence>
<accession>A0A2W5F3H6</accession>
<dbReference type="EMBL" id="QFOI01000116">
    <property type="protein sequence ID" value="PZP49333.1"/>
    <property type="molecule type" value="Genomic_DNA"/>
</dbReference>